<comment type="caution">
    <text evidence="1">The sequence shown here is derived from an EMBL/GenBank/DDBJ whole genome shotgun (WGS) entry which is preliminary data.</text>
</comment>
<evidence type="ECO:0000313" key="2">
    <source>
        <dbReference type="Proteomes" id="UP000030351"/>
    </source>
</evidence>
<sequence length="75" mass="8467">MPMYANKSGKSGVQSYENTSDAITIHFKDGWKYVYDATNPGIATVLEMKKLAQAGIGLNSYISRVVKKNFSRRYR</sequence>
<protein>
    <recommendedName>
        <fullName evidence="3">KTSC domain-containing protein</fullName>
    </recommendedName>
</protein>
<dbReference type="EMBL" id="JRUQ01000018">
    <property type="protein sequence ID" value="KGT95254.1"/>
    <property type="molecule type" value="Genomic_DNA"/>
</dbReference>
<dbReference type="eggNOG" id="ENOG5033E1U">
    <property type="taxonomic scope" value="Bacteria"/>
</dbReference>
<evidence type="ECO:0000313" key="1">
    <source>
        <dbReference type="EMBL" id="KGT95254.1"/>
    </source>
</evidence>
<proteinExistence type="predicted"/>
<name>A0A0A3ZBR8_9GAMM</name>
<reference evidence="1 2" key="1">
    <citation type="submission" date="2014-10" db="EMBL/GenBank/DDBJ databases">
        <title>Genome sequence of Erwinia typographi M043b.</title>
        <authorList>
            <person name="Chan K.-G."/>
            <person name="Tan W.-S."/>
        </authorList>
    </citation>
    <scope>NUCLEOTIDE SEQUENCE [LARGE SCALE GENOMIC DNA]</scope>
    <source>
        <strain evidence="1 2">M043b</strain>
    </source>
</reference>
<organism evidence="1 2">
    <name type="scientific">Erwinia typographi</name>
    <dbReference type="NCBI Taxonomy" id="371042"/>
    <lineage>
        <taxon>Bacteria</taxon>
        <taxon>Pseudomonadati</taxon>
        <taxon>Pseudomonadota</taxon>
        <taxon>Gammaproteobacteria</taxon>
        <taxon>Enterobacterales</taxon>
        <taxon>Erwiniaceae</taxon>
        <taxon>Erwinia</taxon>
    </lineage>
</organism>
<evidence type="ECO:0008006" key="3">
    <source>
        <dbReference type="Google" id="ProtNLM"/>
    </source>
</evidence>
<dbReference type="AlphaFoldDB" id="A0A0A3ZBR8"/>
<accession>A0A0A3ZBR8</accession>
<gene>
    <name evidence="1" type="ORF">NG99_04335</name>
</gene>
<dbReference type="Proteomes" id="UP000030351">
    <property type="component" value="Unassembled WGS sequence"/>
</dbReference>
<keyword evidence="2" id="KW-1185">Reference proteome</keyword>